<dbReference type="EMBL" id="FCNL01000040">
    <property type="protein sequence ID" value="CVI24471.1"/>
    <property type="molecule type" value="Genomic_DNA"/>
</dbReference>
<accession>A0A822VD40</accession>
<comment type="caution">
    <text evidence="1">The sequence shown here is derived from an EMBL/GenBank/DDBJ whole genome shotgun (WGS) entry which is preliminary data.</text>
</comment>
<name>A0A822VD40_AGRTU</name>
<evidence type="ECO:0000313" key="1">
    <source>
        <dbReference type="EMBL" id="CVI24471.1"/>
    </source>
</evidence>
<organism evidence="1 2">
    <name type="scientific">Agrobacterium tumefaciens str. B6</name>
    <dbReference type="NCBI Taxonomy" id="1183423"/>
    <lineage>
        <taxon>Bacteria</taxon>
        <taxon>Pseudomonadati</taxon>
        <taxon>Pseudomonadota</taxon>
        <taxon>Alphaproteobacteria</taxon>
        <taxon>Hyphomicrobiales</taxon>
        <taxon>Rhizobiaceae</taxon>
        <taxon>Rhizobium/Agrobacterium group</taxon>
        <taxon>Agrobacterium</taxon>
        <taxon>Agrobacterium tumefaciens complex</taxon>
    </lineage>
</organism>
<proteinExistence type="predicted"/>
<dbReference type="AlphaFoldDB" id="A0A822VD40"/>
<gene>
    <name evidence="1" type="ORF">AGR4A_pAt10141</name>
</gene>
<evidence type="ECO:0000313" key="2">
    <source>
        <dbReference type="Proteomes" id="UP000192074"/>
    </source>
</evidence>
<reference evidence="1 2" key="1">
    <citation type="submission" date="2016-01" db="EMBL/GenBank/DDBJ databases">
        <authorList>
            <person name="Regsiter A."/>
            <person name="william w."/>
        </authorList>
    </citation>
    <scope>NUCLEOTIDE SEQUENCE [LARGE SCALE GENOMIC DNA]</scope>
    <source>
        <strain evidence="1 2">B6</strain>
    </source>
</reference>
<sequence length="87" mass="9731">MLEFEMFYGIGHITLRTIYTGLLQTFIEQMTGRANERPAFQVFLIAGLFADKDHARSCVAVAKNQLGGVPVEVTSFATFRFRVQGAE</sequence>
<protein>
    <submittedName>
        <fullName evidence="1">Uncharacterized protein</fullName>
    </submittedName>
</protein>
<dbReference type="Proteomes" id="UP000192074">
    <property type="component" value="Unassembled WGS sequence"/>
</dbReference>